<dbReference type="CDD" id="cd14748">
    <property type="entry name" value="PBP2_UgpB"/>
    <property type="match status" value="1"/>
</dbReference>
<dbReference type="EMBL" id="CP030050">
    <property type="protein sequence ID" value="QOZ66690.1"/>
    <property type="molecule type" value="Genomic_DNA"/>
</dbReference>
<dbReference type="PANTHER" id="PTHR43649:SF12">
    <property type="entry name" value="DIACETYLCHITOBIOSE BINDING PROTEIN DASA"/>
    <property type="match status" value="1"/>
</dbReference>
<keyword evidence="4" id="KW-1133">Transmembrane helix</keyword>
<dbReference type="SUPFAM" id="SSF53850">
    <property type="entry name" value="Periplasmic binding protein-like II"/>
    <property type="match status" value="1"/>
</dbReference>
<comment type="subcellular location">
    <subcellularLocation>
        <location evidence="1">Periplasm</location>
    </subcellularLocation>
</comment>
<evidence type="ECO:0000313" key="5">
    <source>
        <dbReference type="EMBL" id="QOZ66690.1"/>
    </source>
</evidence>
<dbReference type="KEGG" id="barh:WN72_10345"/>
<dbReference type="Pfam" id="PF13416">
    <property type="entry name" value="SBP_bac_8"/>
    <property type="match status" value="1"/>
</dbReference>
<keyword evidence="3" id="KW-0574">Periplasm</keyword>
<sequence length="562" mass="62675">MHQNVPSADVYRVHFRPSRSAAKIIRRCFRRQSQLDDHHARARHVHMLRASHMIFRCMSFACRYPPLEVLRERTRSRDRGIDRCDEIWRQRQHAADSRPIGRAPICPLLLGFTGGRRKCRTKHIPRDELPVQGACSLYSIHWRLTMRRLLAVALFLVLSIVIARPSMVYALELRVSYSPANFSAMYNAIAAEFTKAHPEITIKFETAKSYDELLQSTLRAHLINDAPDVSHQGLNCIRLLADRGLAVPLDRFISTEPEWIQQGVADAIRNIGSPGDKAYAVPYSLTTPVLFYNNALLARAGADPAKLPTTWDGVFDLAKKISKLEPNVSGFYMEYNANGAWGFETLLFAHGGRMMNKGEDDIAFDQRQGLAAMATVARAADSGMIDLSRDNARQSFVGGRIGIYLTSSSLLTDFERQIGQHFMLTMAPIPLAQDGKTLAAGNGMMMLTKAPARQEAAWKYIKFAASPRAQAIMAAMTGYTPINTAALSDPQLQKVYLENPNYIVPLRQLSNLVAWYAFPGENSTKAAAMIVDKMQLVLGSKLSAQAALDDAAKEARKLILKK</sequence>
<dbReference type="Gene3D" id="3.40.190.10">
    <property type="entry name" value="Periplasmic binding protein-like II"/>
    <property type="match status" value="2"/>
</dbReference>
<protein>
    <submittedName>
        <fullName evidence="5">ABC transporter substrate-binding protein</fullName>
    </submittedName>
</protein>
<accession>A0AAE7NNK2</accession>
<dbReference type="GO" id="GO:0042597">
    <property type="term" value="C:periplasmic space"/>
    <property type="evidence" value="ECO:0007669"/>
    <property type="project" value="UniProtKB-SubCell"/>
</dbReference>
<feature type="transmembrane region" description="Helical" evidence="4">
    <location>
        <begin position="149"/>
        <end position="171"/>
    </location>
</feature>
<dbReference type="Proteomes" id="UP000594015">
    <property type="component" value="Chromosome"/>
</dbReference>
<reference evidence="5 6" key="1">
    <citation type="submission" date="2018-06" db="EMBL/GenBank/DDBJ databases">
        <title>Comparative genomics of Bradyrhizobium nodulating Arachidis hypogaea.</title>
        <authorList>
            <person name="Li Y."/>
        </authorList>
    </citation>
    <scope>NUCLEOTIDE SEQUENCE [LARGE SCALE GENOMIC DNA]</scope>
    <source>
        <strain evidence="5 6">CCBAU 051107</strain>
    </source>
</reference>
<evidence type="ECO:0000256" key="4">
    <source>
        <dbReference type="SAM" id="Phobius"/>
    </source>
</evidence>
<proteinExistence type="inferred from homology"/>
<keyword evidence="4" id="KW-0472">Membrane</keyword>
<evidence type="ECO:0000256" key="1">
    <source>
        <dbReference type="ARBA" id="ARBA00004418"/>
    </source>
</evidence>
<evidence type="ECO:0000256" key="3">
    <source>
        <dbReference type="ARBA" id="ARBA00022764"/>
    </source>
</evidence>
<dbReference type="InterPro" id="IPR050490">
    <property type="entry name" value="Bact_solute-bd_prot1"/>
</dbReference>
<dbReference type="InterPro" id="IPR006059">
    <property type="entry name" value="SBP"/>
</dbReference>
<dbReference type="PANTHER" id="PTHR43649">
    <property type="entry name" value="ARABINOSE-BINDING PROTEIN-RELATED"/>
    <property type="match status" value="1"/>
</dbReference>
<gene>
    <name evidence="5" type="ORF">WN72_10345</name>
</gene>
<comment type="similarity">
    <text evidence="2">Belongs to the bacterial solute-binding protein 1 family.</text>
</comment>
<organism evidence="5 6">
    <name type="scientific">Bradyrhizobium arachidis</name>
    <dbReference type="NCBI Taxonomy" id="858423"/>
    <lineage>
        <taxon>Bacteria</taxon>
        <taxon>Pseudomonadati</taxon>
        <taxon>Pseudomonadota</taxon>
        <taxon>Alphaproteobacteria</taxon>
        <taxon>Hyphomicrobiales</taxon>
        <taxon>Nitrobacteraceae</taxon>
        <taxon>Bradyrhizobium</taxon>
    </lineage>
</organism>
<keyword evidence="4" id="KW-0812">Transmembrane</keyword>
<name>A0AAE7NNK2_9BRAD</name>
<evidence type="ECO:0000313" key="6">
    <source>
        <dbReference type="Proteomes" id="UP000594015"/>
    </source>
</evidence>
<evidence type="ECO:0000256" key="2">
    <source>
        <dbReference type="ARBA" id="ARBA00008520"/>
    </source>
</evidence>
<dbReference type="AlphaFoldDB" id="A0AAE7NNK2"/>